<dbReference type="InterPro" id="IPR007452">
    <property type="entry name" value="TamB_C"/>
</dbReference>
<reference evidence="7 8" key="1">
    <citation type="submission" date="2019-08" db="EMBL/GenBank/DDBJ databases">
        <title>Whole genome sequencing of chitin degrading bacteria Chitinophaga pinensis YS16.</title>
        <authorList>
            <person name="Singh R.P."/>
            <person name="Manchanda G."/>
            <person name="Maurya I.K."/>
            <person name="Joshi N.K."/>
            <person name="Srivastava A.K."/>
        </authorList>
    </citation>
    <scope>NUCLEOTIDE SEQUENCE [LARGE SCALE GENOMIC DNA]</scope>
    <source>
        <strain evidence="7 8">YS-16</strain>
    </source>
</reference>
<dbReference type="GO" id="GO:0005886">
    <property type="term" value="C:plasma membrane"/>
    <property type="evidence" value="ECO:0007669"/>
    <property type="project" value="InterPro"/>
</dbReference>
<evidence type="ECO:0000256" key="5">
    <source>
        <dbReference type="SAM" id="Phobius"/>
    </source>
</evidence>
<gene>
    <name evidence="7" type="ORF">FEF09_00730</name>
</gene>
<accession>A0A5C6LY67</accession>
<evidence type="ECO:0000256" key="2">
    <source>
        <dbReference type="ARBA" id="ARBA00022692"/>
    </source>
</evidence>
<evidence type="ECO:0000259" key="6">
    <source>
        <dbReference type="Pfam" id="PF04357"/>
    </source>
</evidence>
<feature type="transmembrane region" description="Helical" evidence="5">
    <location>
        <begin position="20"/>
        <end position="40"/>
    </location>
</feature>
<dbReference type="PANTHER" id="PTHR30441">
    <property type="entry name" value="DUF748 DOMAIN-CONTAINING PROTEIN"/>
    <property type="match status" value="1"/>
</dbReference>
<dbReference type="Proteomes" id="UP000318815">
    <property type="component" value="Unassembled WGS sequence"/>
</dbReference>
<dbReference type="RefSeq" id="WP_146302925.1">
    <property type="nucleotide sequence ID" value="NZ_VOHS01000001.1"/>
</dbReference>
<keyword evidence="3 5" id="KW-1133">Transmembrane helix</keyword>
<proteinExistence type="predicted"/>
<dbReference type="InterPro" id="IPR052894">
    <property type="entry name" value="AsmA-related"/>
</dbReference>
<evidence type="ECO:0000256" key="4">
    <source>
        <dbReference type="ARBA" id="ARBA00023136"/>
    </source>
</evidence>
<evidence type="ECO:0000313" key="8">
    <source>
        <dbReference type="Proteomes" id="UP000318815"/>
    </source>
</evidence>
<dbReference type="Pfam" id="PF04357">
    <property type="entry name" value="TamB"/>
    <property type="match status" value="1"/>
</dbReference>
<keyword evidence="8" id="KW-1185">Reference proteome</keyword>
<comment type="caution">
    <text evidence="7">The sequence shown here is derived from an EMBL/GenBank/DDBJ whole genome shotgun (WGS) entry which is preliminary data.</text>
</comment>
<keyword evidence="4 5" id="KW-0472">Membrane</keyword>
<sequence>MTDQSTNEEKHHGRPWWRWLLWALVVLLILPVMAVLLLQLEPVQDFIRRQGEQYLKKKLHTDVRIGYLRMRGWQYLELRDVYVSDTTSKALLYSGSLKVRYNLLAFLNNELQVNGLEWDSVLVNVYRNQGDSVYNYQFIVDAFVTKDSIPDTLSAETGTSLQFNIKDVSLSKIRLRFADAEEGMNAIIYLRSLHIDPDDLLLDEGLYAFRGIEVDGLKGLYTQEYRPKTLTSAAPPPTPTDTASTPFHLLLKKLQIKNSAFLYADQASGISTVWRIGDLQLQNSNIDMDSTLVQLGGLKMGNVAGVFTLSAAKDTSTPSPADSTAPNTWKVLATKAELEHVDVKFDNNTAPAPRGAGTDPDYNHLFLYNFNTAVSNIVYKPDTIKAVLKRLEVKEKSGFAVKEGRFDVLFTPQSLALQNMFFQTNKSLLRKHIAVTVPSWETMSDNMDLMQLRADIDSSHITLGEWLPFVPDSRKNPSMKPLWDKEIDITAAIKGSIGKLIIETLRVVDNKGNRIRANGEVAHAADPDHFSANLPSVYIESGNKALRSWLPPGTMPDTPRLPEHLIITGNVLGGMQDIKTQLQLTSSSANARLAAHLVNITDSIRARYNVNLSSFRVNPGILMYDTTMGWFSGKMQASGQGYTFPGMIAKAAVNLDEATYNGYTYHGINVSGDIDKQQLHAEGQTTDTSVTMNFDVNATLNDTSVSSLQANLQMDKADLYATNWYTDPLMLKGNLNADFSSLDPKRLEGNAFLHGWQIATNGQVFPIDTVALTAKYSDQQYLSLEGPFGFIHANGQVDYTKVGGAFGQLINKPLQPYDSAKLVQLPPGQILQWNAAISWPRSLKNMLPGLRMEQPLLITGRLNTDSSLIALNASLLKLTYDSVRVDSVNITAQIVDTSLKAEVDMASLYHPIAPLNHTQLKAGATAGKVDWDLLLDDIKRTPKYKLGGYVTFLPANAMDLSLKTDLLLNKQQWKVDEGNHIRLVNGGPDTAQMTLSYQNQSIQVQTLRDSSQGTLPPLRATIKDFKLSTITALLSADTLLANGILNAEANVSNLDKSPLVKSQLKIDSLVFRGTSVGTLDANVETPQPGQYKLAANLTGNQNDVNVDGTYDSTINATVNINNLNMASIEAFTFGNVSRMHGSADGKFTVTGTTDKPKVLGNIHFNNAGGTITYVGTPLTLPDENILLDDRGIQFNQFVVADSLGNEMVVNGRVNTRDFTKYNFNLTVNSDNFMVLGEQQDPDQLYYGPAFIDTRISVRGNMDLPRVDANVKLKDKSKVTITLPSEEPGVANREGVMVFVDKSNPVDSAMIRMADSLRFQNPRLTGINLSGNAEITPESIIKIIIDPVNGDYVQAQGTASINATLDASQKMSLTGRYEISEGKYEMSLNQLIKRSFSIEKGSTITFSGDAMDADLNITARYTVNATAADLVQDQLSNPNMSETDRNRYRQKLPFYVYLRIKGQMMKPEISFELDMPESEQNAFSGSVYNRLKQINQIPSELNKQVMGLLVLNSFIPEDPLAGDGGGSGDFGVSNMARQSVSKILSQQLNNLAGNLIKGVDLNFDVESREDYSSGSAQETTNLKVGASKKLFNERLSVSVGSNVMLQGENQANPSSLVGDISIEYKLTKDGRYRVRVYQRNDNSTVIEGQVVETGVAFALIMDYDEFREIFHRAKSQQKTERLRNKKTVTKK</sequence>
<dbReference type="OrthoDB" id="9811276at2"/>
<comment type="subcellular location">
    <subcellularLocation>
        <location evidence="1">Membrane</location>
        <topology evidence="1">Single-pass membrane protein</topology>
    </subcellularLocation>
</comment>
<feature type="domain" description="Translocation and assembly module TamB C-terminal" evidence="6">
    <location>
        <begin position="1200"/>
        <end position="1641"/>
    </location>
</feature>
<organism evidence="7 8">
    <name type="scientific">Chitinophaga pinensis</name>
    <dbReference type="NCBI Taxonomy" id="79329"/>
    <lineage>
        <taxon>Bacteria</taxon>
        <taxon>Pseudomonadati</taxon>
        <taxon>Bacteroidota</taxon>
        <taxon>Chitinophagia</taxon>
        <taxon>Chitinophagales</taxon>
        <taxon>Chitinophagaceae</taxon>
        <taxon>Chitinophaga</taxon>
    </lineage>
</organism>
<dbReference type="PANTHER" id="PTHR30441:SF4">
    <property type="entry name" value="PROTEIN ASMA"/>
    <property type="match status" value="1"/>
</dbReference>
<evidence type="ECO:0000256" key="3">
    <source>
        <dbReference type="ARBA" id="ARBA00022989"/>
    </source>
</evidence>
<name>A0A5C6LY67_9BACT</name>
<dbReference type="GO" id="GO:0009306">
    <property type="term" value="P:protein secretion"/>
    <property type="evidence" value="ECO:0007669"/>
    <property type="project" value="InterPro"/>
</dbReference>
<keyword evidence="2 5" id="KW-0812">Transmembrane</keyword>
<dbReference type="GO" id="GO:0090313">
    <property type="term" value="P:regulation of protein targeting to membrane"/>
    <property type="evidence" value="ECO:0007669"/>
    <property type="project" value="TreeGrafter"/>
</dbReference>
<dbReference type="EMBL" id="VOHS01000001">
    <property type="protein sequence ID" value="TWW02365.1"/>
    <property type="molecule type" value="Genomic_DNA"/>
</dbReference>
<evidence type="ECO:0000256" key="1">
    <source>
        <dbReference type="ARBA" id="ARBA00004167"/>
    </source>
</evidence>
<evidence type="ECO:0000313" key="7">
    <source>
        <dbReference type="EMBL" id="TWW02365.1"/>
    </source>
</evidence>
<protein>
    <recommendedName>
        <fullName evidence="6">Translocation and assembly module TamB C-terminal domain-containing protein</fullName>
    </recommendedName>
</protein>